<comment type="similarity">
    <text evidence="2">Belongs to the SecA family.</text>
</comment>
<dbReference type="InterPro" id="IPR001650">
    <property type="entry name" value="Helicase_C-like"/>
</dbReference>
<evidence type="ECO:0000256" key="11">
    <source>
        <dbReference type="ARBA" id="ARBA00023136"/>
    </source>
</evidence>
<accession>A0A448ZZR4</accession>
<keyword evidence="8" id="KW-0653">Protein transport</keyword>
<dbReference type="PANTHER" id="PTHR30612">
    <property type="entry name" value="SECA INNER MEMBRANE COMPONENT OF SEC PROTEIN SECRETION SYSTEM"/>
    <property type="match status" value="1"/>
</dbReference>
<keyword evidence="14" id="KW-0614">Plasmid</keyword>
<evidence type="ECO:0000256" key="5">
    <source>
        <dbReference type="ARBA" id="ARBA00022490"/>
    </source>
</evidence>
<dbReference type="GO" id="GO:0017038">
    <property type="term" value="P:protein import"/>
    <property type="evidence" value="ECO:0007669"/>
    <property type="project" value="InterPro"/>
</dbReference>
<evidence type="ECO:0000256" key="8">
    <source>
        <dbReference type="ARBA" id="ARBA00022927"/>
    </source>
</evidence>
<dbReference type="Pfam" id="PF21090">
    <property type="entry name" value="P-loop_SecA"/>
    <property type="match status" value="2"/>
</dbReference>
<dbReference type="InterPro" id="IPR036266">
    <property type="entry name" value="SecA_Wing/Scaffold_sf"/>
</dbReference>
<dbReference type="PROSITE" id="PS51196">
    <property type="entry name" value="SECA_MOTOR_DEAD"/>
    <property type="match status" value="1"/>
</dbReference>
<evidence type="ECO:0000256" key="2">
    <source>
        <dbReference type="ARBA" id="ARBA00007650"/>
    </source>
</evidence>
<dbReference type="InterPro" id="IPR011116">
    <property type="entry name" value="SecA_Wing/Scaffold"/>
</dbReference>
<dbReference type="Gene3D" id="1.10.3060.10">
    <property type="entry name" value="Helical scaffold and wing domains of SecA"/>
    <property type="match status" value="1"/>
</dbReference>
<evidence type="ECO:0000259" key="12">
    <source>
        <dbReference type="PROSITE" id="PS51194"/>
    </source>
</evidence>
<reference evidence="14 15" key="1">
    <citation type="submission" date="2019-01" db="EMBL/GenBank/DDBJ databases">
        <authorList>
            <consortium name="Pathogen Informatics"/>
        </authorList>
    </citation>
    <scope>NUCLEOTIDE SEQUENCE [LARGE SCALE GENOMIC DNA]</scope>
    <source>
        <strain evidence="14 15">NCTC10112</strain>
        <plasmid evidence="15">3</plasmid>
    </source>
</reference>
<dbReference type="GO" id="GO:0005524">
    <property type="term" value="F:ATP binding"/>
    <property type="evidence" value="ECO:0007669"/>
    <property type="project" value="UniProtKB-KW"/>
</dbReference>
<dbReference type="PROSITE" id="PS51194">
    <property type="entry name" value="HELICASE_CTER"/>
    <property type="match status" value="1"/>
</dbReference>
<dbReference type="InterPro" id="IPR027417">
    <property type="entry name" value="P-loop_NTPase"/>
</dbReference>
<evidence type="ECO:0000256" key="3">
    <source>
        <dbReference type="ARBA" id="ARBA00022448"/>
    </source>
</evidence>
<protein>
    <submittedName>
        <fullName evidence="14">Preprotein translocase subunit SecA</fullName>
    </submittedName>
</protein>
<dbReference type="GO" id="GO:0006886">
    <property type="term" value="P:intracellular protein transport"/>
    <property type="evidence" value="ECO:0007669"/>
    <property type="project" value="InterPro"/>
</dbReference>
<dbReference type="Gene3D" id="3.40.50.300">
    <property type="entry name" value="P-loop containing nucleotide triphosphate hydrolases"/>
    <property type="match status" value="2"/>
</dbReference>
<keyword evidence="9" id="KW-1278">Translocase</keyword>
<dbReference type="Pfam" id="PF07516">
    <property type="entry name" value="SecA_SW"/>
    <property type="match status" value="1"/>
</dbReference>
<evidence type="ECO:0000256" key="6">
    <source>
        <dbReference type="ARBA" id="ARBA00022741"/>
    </source>
</evidence>
<dbReference type="GO" id="GO:0005886">
    <property type="term" value="C:plasma membrane"/>
    <property type="evidence" value="ECO:0007669"/>
    <property type="project" value="TreeGrafter"/>
</dbReference>
<evidence type="ECO:0000313" key="14">
    <source>
        <dbReference type="EMBL" id="VEU56722.1"/>
    </source>
</evidence>
<feature type="domain" description="SecA family profile" evidence="13">
    <location>
        <begin position="1"/>
        <end position="185"/>
    </location>
</feature>
<dbReference type="InterPro" id="IPR014018">
    <property type="entry name" value="SecA_motor_DEAD"/>
</dbReference>
<proteinExistence type="inferred from homology"/>
<dbReference type="PANTHER" id="PTHR30612:SF0">
    <property type="entry name" value="CHLOROPLAST PROTEIN-TRANSPORTING ATPASE"/>
    <property type="match status" value="1"/>
</dbReference>
<dbReference type="GO" id="GO:0005829">
    <property type="term" value="C:cytosol"/>
    <property type="evidence" value="ECO:0007669"/>
    <property type="project" value="TreeGrafter"/>
</dbReference>
<dbReference type="GO" id="GO:0031522">
    <property type="term" value="C:cell envelope Sec protein transport complex"/>
    <property type="evidence" value="ECO:0007669"/>
    <property type="project" value="TreeGrafter"/>
</dbReference>
<evidence type="ECO:0000313" key="15">
    <source>
        <dbReference type="Proteomes" id="UP000290482"/>
    </source>
</evidence>
<evidence type="ECO:0000259" key="13">
    <source>
        <dbReference type="PROSITE" id="PS51196"/>
    </source>
</evidence>
<evidence type="ECO:0000256" key="9">
    <source>
        <dbReference type="ARBA" id="ARBA00022967"/>
    </source>
</evidence>
<name>A0A448ZZR4_METOS</name>
<feature type="domain" description="Helicase C-terminal" evidence="12">
    <location>
        <begin position="31"/>
        <end position="187"/>
    </location>
</feature>
<dbReference type="EMBL" id="LR214942">
    <property type="protein sequence ID" value="VEU56722.1"/>
    <property type="molecule type" value="Genomic_DNA"/>
</dbReference>
<dbReference type="GO" id="GO:0043952">
    <property type="term" value="P:protein transport by the Sec complex"/>
    <property type="evidence" value="ECO:0007669"/>
    <property type="project" value="TreeGrafter"/>
</dbReference>
<keyword evidence="11" id="KW-0472">Membrane</keyword>
<dbReference type="InterPro" id="IPR044722">
    <property type="entry name" value="SecA_SF2_C"/>
</dbReference>
<dbReference type="FunFam" id="3.40.50.300:FF:000429">
    <property type="entry name" value="Preprotein translocase subunit SecA"/>
    <property type="match status" value="1"/>
</dbReference>
<keyword evidence="4" id="KW-1003">Cell membrane</keyword>
<dbReference type="SUPFAM" id="SSF81886">
    <property type="entry name" value="Helical scaffold and wing domains of SecA"/>
    <property type="match status" value="1"/>
</dbReference>
<geneLocation type="plasmid" evidence="14">
    <name>3</name>
</geneLocation>
<evidence type="ECO:0000256" key="7">
    <source>
        <dbReference type="ARBA" id="ARBA00022840"/>
    </source>
</evidence>
<dbReference type="KEGG" id="mob:NCTC10112_00707"/>
<gene>
    <name evidence="14" type="primary">secA_3</name>
    <name evidence="14" type="ORF">NCTC10112_00707</name>
</gene>
<comment type="subcellular location">
    <subcellularLocation>
        <location evidence="1">Membrane</location>
        <topology evidence="1">Peripheral membrane protein</topology>
    </subcellularLocation>
</comment>
<keyword evidence="6" id="KW-0547">Nucleotide-binding</keyword>
<dbReference type="GO" id="GO:0006605">
    <property type="term" value="P:protein targeting"/>
    <property type="evidence" value="ECO:0007669"/>
    <property type="project" value="InterPro"/>
</dbReference>
<dbReference type="SUPFAM" id="SSF52540">
    <property type="entry name" value="P-loop containing nucleoside triphosphate hydrolases"/>
    <property type="match status" value="1"/>
</dbReference>
<keyword evidence="3" id="KW-0813">Transport</keyword>
<keyword evidence="15" id="KW-1185">Reference proteome</keyword>
<organism evidence="14 15">
    <name type="scientific">Metamycoplasma orale</name>
    <name type="common">Mycoplasma orale</name>
    <dbReference type="NCBI Taxonomy" id="2121"/>
    <lineage>
        <taxon>Bacteria</taxon>
        <taxon>Bacillati</taxon>
        <taxon>Mycoplasmatota</taxon>
        <taxon>Mycoplasmoidales</taxon>
        <taxon>Metamycoplasmataceae</taxon>
        <taxon>Metamycoplasma</taxon>
    </lineage>
</organism>
<dbReference type="Proteomes" id="UP000290482">
    <property type="component" value="Plasmid 3"/>
</dbReference>
<dbReference type="InterPro" id="IPR000185">
    <property type="entry name" value="SecA"/>
</dbReference>
<keyword evidence="5" id="KW-0963">Cytoplasm</keyword>
<evidence type="ECO:0000256" key="1">
    <source>
        <dbReference type="ARBA" id="ARBA00004170"/>
    </source>
</evidence>
<evidence type="ECO:0000256" key="4">
    <source>
        <dbReference type="ARBA" id="ARBA00022475"/>
    </source>
</evidence>
<dbReference type="CDD" id="cd18803">
    <property type="entry name" value="SF2_C_secA"/>
    <property type="match status" value="1"/>
</dbReference>
<keyword evidence="10" id="KW-0811">Translocation</keyword>
<keyword evidence="7" id="KW-0067">ATP-binding</keyword>
<evidence type="ECO:0000256" key="10">
    <source>
        <dbReference type="ARBA" id="ARBA00023010"/>
    </source>
</evidence>
<sequence>MRVNVVPTNKPLIRIDDKDEIYVTMFSKWKAVTKEIKRVYEKGQPILIGTAQVEDSEVLHEMLLNEGIPHAVLNAKQDASEAEIISKAGQVKAVTIATNMAGRGTDIKPSKEALELGGLYVLGTERAESRRIDNQLKGRSGRQGDIGYSKFFLSLDDQLILRFSVQDKWKEMFASYGDDPIEGESIRRAFISAQKKIEGFNFDNRKSVLNFDDVIRQQRDLIYEQRDLILERDDLSTIINKMINVCVTQIVDNPFFTNKNNALDFKVFVDYINRNWMNLSTHKFTEEELVKLDRDDLISYITNILEKNMPNYVKTLLKNIMLCNLLFWKEILS</sequence>
<dbReference type="AlphaFoldDB" id="A0A448ZZR4"/>